<accession>A0ABU5HH29</accession>
<sequence length="276" mass="30690">MSTLEFVQALEANAQGRFVRWHPLLWRELLDGSAQRLAEALDATGSDAGEAEALWRTYLKLGAEAIGLGYLYPESAGRKNFFTLAWSNLVPRLLAQVSPTERPQVLAQLWNLGENLESAPPWVQRLFCRVGEELPSLENIESRLRERTATAMEEPEKQVGYSAHVHWVDLSREDGRFLPGPLHFLAPSVVCVHDRHRGAVAGREAATQGVWLTEQPMLLGAMGCSETPEVEKQGMGLLSDVERGDPRTGEWFSSAANTWRVAATLHTSQWLVVLVP</sequence>
<protein>
    <submittedName>
        <fullName evidence="1">Uncharacterized protein</fullName>
    </submittedName>
</protein>
<dbReference type="Proteomes" id="UP001291309">
    <property type="component" value="Unassembled WGS sequence"/>
</dbReference>
<gene>
    <name evidence="1" type="ORF">SYV04_39110</name>
</gene>
<comment type="caution">
    <text evidence="1">The sequence shown here is derived from an EMBL/GenBank/DDBJ whole genome shotgun (WGS) entry which is preliminary data.</text>
</comment>
<keyword evidence="2" id="KW-1185">Reference proteome</keyword>
<name>A0ABU5HH29_9BACT</name>
<evidence type="ECO:0000313" key="2">
    <source>
        <dbReference type="Proteomes" id="UP001291309"/>
    </source>
</evidence>
<reference evidence="1 2" key="1">
    <citation type="submission" date="2023-12" db="EMBL/GenBank/DDBJ databases">
        <title>the genome sequence of Hyalangium sp. s54d21.</title>
        <authorList>
            <person name="Zhang X."/>
        </authorList>
    </citation>
    <scope>NUCLEOTIDE SEQUENCE [LARGE SCALE GENOMIC DNA]</scope>
    <source>
        <strain evidence="2">s54d21</strain>
    </source>
</reference>
<proteinExistence type="predicted"/>
<evidence type="ECO:0000313" key="1">
    <source>
        <dbReference type="EMBL" id="MDY7232462.1"/>
    </source>
</evidence>
<organism evidence="1 2">
    <name type="scientific">Hyalangium rubrum</name>
    <dbReference type="NCBI Taxonomy" id="3103134"/>
    <lineage>
        <taxon>Bacteria</taxon>
        <taxon>Pseudomonadati</taxon>
        <taxon>Myxococcota</taxon>
        <taxon>Myxococcia</taxon>
        <taxon>Myxococcales</taxon>
        <taxon>Cystobacterineae</taxon>
        <taxon>Archangiaceae</taxon>
        <taxon>Hyalangium</taxon>
    </lineage>
</organism>
<dbReference type="RefSeq" id="WP_321551176.1">
    <property type="nucleotide sequence ID" value="NZ_JAXIVS010000020.1"/>
</dbReference>
<dbReference type="EMBL" id="JAXIVS010000020">
    <property type="protein sequence ID" value="MDY7232462.1"/>
    <property type="molecule type" value="Genomic_DNA"/>
</dbReference>